<dbReference type="Pfam" id="PF00072">
    <property type="entry name" value="Response_reg"/>
    <property type="match status" value="1"/>
</dbReference>
<evidence type="ECO:0000313" key="8">
    <source>
        <dbReference type="EMBL" id="ENO15207.1"/>
    </source>
</evidence>
<dbReference type="SUPFAM" id="SSF46894">
    <property type="entry name" value="C-terminal effector domain of the bipartite response regulators"/>
    <property type="match status" value="1"/>
</dbReference>
<dbReference type="GO" id="GO:0006355">
    <property type="term" value="P:regulation of DNA-templated transcription"/>
    <property type="evidence" value="ECO:0007669"/>
    <property type="project" value="InterPro"/>
</dbReference>
<dbReference type="SMART" id="SM00448">
    <property type="entry name" value="REC"/>
    <property type="match status" value="1"/>
</dbReference>
<dbReference type="Gene3D" id="3.40.50.2300">
    <property type="match status" value="1"/>
</dbReference>
<organism evidence="8 9">
    <name type="scientific">Marinobacter nanhaiticus D15-8W</name>
    <dbReference type="NCBI Taxonomy" id="626887"/>
    <lineage>
        <taxon>Bacteria</taxon>
        <taxon>Pseudomonadati</taxon>
        <taxon>Pseudomonadota</taxon>
        <taxon>Gammaproteobacteria</taxon>
        <taxon>Pseudomonadales</taxon>
        <taxon>Marinobacteraceae</taxon>
        <taxon>Marinobacter</taxon>
    </lineage>
</organism>
<dbReference type="InterPro" id="IPR001789">
    <property type="entry name" value="Sig_transdc_resp-reg_receiver"/>
</dbReference>
<keyword evidence="3 8" id="KW-0238">DNA-binding</keyword>
<dbReference type="Pfam" id="PF00196">
    <property type="entry name" value="GerE"/>
    <property type="match status" value="1"/>
</dbReference>
<dbReference type="PROSITE" id="PS00622">
    <property type="entry name" value="HTH_LUXR_1"/>
    <property type="match status" value="1"/>
</dbReference>
<dbReference type="SUPFAM" id="SSF52172">
    <property type="entry name" value="CheY-like"/>
    <property type="match status" value="1"/>
</dbReference>
<evidence type="ECO:0000256" key="1">
    <source>
        <dbReference type="ARBA" id="ARBA00022553"/>
    </source>
</evidence>
<feature type="domain" description="HTH luxR-type" evidence="6">
    <location>
        <begin position="143"/>
        <end position="208"/>
    </location>
</feature>
<dbReference type="CDD" id="cd17535">
    <property type="entry name" value="REC_NarL-like"/>
    <property type="match status" value="1"/>
</dbReference>
<dbReference type="InterPro" id="IPR016032">
    <property type="entry name" value="Sig_transdc_resp-reg_C-effctor"/>
</dbReference>
<feature type="modified residue" description="4-aspartylphosphate" evidence="5">
    <location>
        <position position="54"/>
    </location>
</feature>
<dbReference type="InterPro" id="IPR039420">
    <property type="entry name" value="WalR-like"/>
</dbReference>
<protein>
    <submittedName>
        <fullName evidence="8">DNA-binding response regulator</fullName>
    </submittedName>
</protein>
<gene>
    <name evidence="8" type="ORF">J057_07651</name>
</gene>
<sequence>MISVYIADDHSIVREGMRSLITSAPDMEVVGEASDGDQALREIPGCEPTVFLMDMTMPGCSGLQLIETILRRMPNLRVLVLSMHQEELYATRTIRAGAHGFITKTRPPGELLDALRQVARGQIYIPLELAHKLARDALIGHSEDLPHNRLTQREYAVFIDLVQGMTVSDIAEKLYVSAKTVSTHKARLMEKMDAKGISDLVRYAMNHGLLS</sequence>
<dbReference type="GO" id="GO:0003677">
    <property type="term" value="F:DNA binding"/>
    <property type="evidence" value="ECO:0007669"/>
    <property type="project" value="UniProtKB-KW"/>
</dbReference>
<reference evidence="8 9" key="1">
    <citation type="journal article" date="2013" name="Genome Announc.">
        <title>Genome Sequence of the Polycyclic Aromatic Hydrocarbon-Degrading Bacterium Strain Marinobacter nanhaiticus D15-8WT.</title>
        <authorList>
            <person name="Cui Z."/>
            <person name="Gao W."/>
            <person name="Li Q."/>
            <person name="Xu G."/>
            <person name="Zheng L."/>
        </authorList>
    </citation>
    <scope>NUCLEOTIDE SEQUENCE [LARGE SCALE GENOMIC DNA]</scope>
    <source>
        <strain evidence="8 9">D15-8W</strain>
    </source>
</reference>
<evidence type="ECO:0000256" key="4">
    <source>
        <dbReference type="ARBA" id="ARBA00023163"/>
    </source>
</evidence>
<dbReference type="eggNOG" id="COG2197">
    <property type="taxonomic scope" value="Bacteria"/>
</dbReference>
<proteinExistence type="predicted"/>
<dbReference type="PROSITE" id="PS50043">
    <property type="entry name" value="HTH_LUXR_2"/>
    <property type="match status" value="1"/>
</dbReference>
<dbReference type="PATRIC" id="fig|626887.3.peg.1523"/>
<keyword evidence="9" id="KW-1185">Reference proteome</keyword>
<evidence type="ECO:0000256" key="3">
    <source>
        <dbReference type="ARBA" id="ARBA00023125"/>
    </source>
</evidence>
<dbReference type="InterPro" id="IPR011006">
    <property type="entry name" value="CheY-like_superfamily"/>
</dbReference>
<dbReference type="AlphaFoldDB" id="N6WW18"/>
<evidence type="ECO:0000256" key="2">
    <source>
        <dbReference type="ARBA" id="ARBA00023015"/>
    </source>
</evidence>
<dbReference type="CDD" id="cd06170">
    <property type="entry name" value="LuxR_C_like"/>
    <property type="match status" value="1"/>
</dbReference>
<comment type="caution">
    <text evidence="8">The sequence shown here is derived from an EMBL/GenBank/DDBJ whole genome shotgun (WGS) entry which is preliminary data.</text>
</comment>
<keyword evidence="1 5" id="KW-0597">Phosphoprotein</keyword>
<evidence type="ECO:0000313" key="9">
    <source>
        <dbReference type="Proteomes" id="UP000013165"/>
    </source>
</evidence>
<dbReference type="PANTHER" id="PTHR43214">
    <property type="entry name" value="TWO-COMPONENT RESPONSE REGULATOR"/>
    <property type="match status" value="1"/>
</dbReference>
<dbReference type="Proteomes" id="UP000013165">
    <property type="component" value="Unassembled WGS sequence"/>
</dbReference>
<dbReference type="RefSeq" id="WP_004579503.1">
    <property type="nucleotide sequence ID" value="NZ_AP028878.1"/>
</dbReference>
<dbReference type="OrthoDB" id="9796655at2"/>
<dbReference type="STRING" id="626887.J057_07651"/>
<accession>N6WW18</accession>
<keyword evidence="4" id="KW-0804">Transcription</keyword>
<dbReference type="PRINTS" id="PR00038">
    <property type="entry name" value="HTHLUXR"/>
</dbReference>
<dbReference type="PANTHER" id="PTHR43214:SF41">
    <property type="entry name" value="NITRATE_NITRITE RESPONSE REGULATOR PROTEIN NARP"/>
    <property type="match status" value="1"/>
</dbReference>
<keyword evidence="2" id="KW-0805">Transcription regulation</keyword>
<dbReference type="InterPro" id="IPR058245">
    <property type="entry name" value="NreC/VraR/RcsB-like_REC"/>
</dbReference>
<dbReference type="HOGENOM" id="CLU_000445_90_1_6"/>
<feature type="domain" description="Response regulatory" evidence="7">
    <location>
        <begin position="3"/>
        <end position="119"/>
    </location>
</feature>
<evidence type="ECO:0000259" key="7">
    <source>
        <dbReference type="PROSITE" id="PS50110"/>
    </source>
</evidence>
<dbReference type="EMBL" id="APLQ01000011">
    <property type="protein sequence ID" value="ENO15207.1"/>
    <property type="molecule type" value="Genomic_DNA"/>
</dbReference>
<dbReference type="PROSITE" id="PS50110">
    <property type="entry name" value="RESPONSE_REGULATORY"/>
    <property type="match status" value="1"/>
</dbReference>
<dbReference type="InterPro" id="IPR000792">
    <property type="entry name" value="Tscrpt_reg_LuxR_C"/>
</dbReference>
<evidence type="ECO:0000256" key="5">
    <source>
        <dbReference type="PROSITE-ProRule" id="PRU00169"/>
    </source>
</evidence>
<evidence type="ECO:0000259" key="6">
    <source>
        <dbReference type="PROSITE" id="PS50043"/>
    </source>
</evidence>
<name>N6WW18_9GAMM</name>
<dbReference type="SMART" id="SM00421">
    <property type="entry name" value="HTH_LUXR"/>
    <property type="match status" value="1"/>
</dbReference>
<dbReference type="GO" id="GO:0000160">
    <property type="term" value="P:phosphorelay signal transduction system"/>
    <property type="evidence" value="ECO:0007669"/>
    <property type="project" value="InterPro"/>
</dbReference>